<name>A0AAV4MB78_CAEEX</name>
<protein>
    <submittedName>
        <fullName evidence="1">Uncharacterized protein</fullName>
    </submittedName>
</protein>
<organism evidence="1 2">
    <name type="scientific">Caerostris extrusa</name>
    <name type="common">Bark spider</name>
    <name type="synonym">Caerostris bankana</name>
    <dbReference type="NCBI Taxonomy" id="172846"/>
    <lineage>
        <taxon>Eukaryota</taxon>
        <taxon>Metazoa</taxon>
        <taxon>Ecdysozoa</taxon>
        <taxon>Arthropoda</taxon>
        <taxon>Chelicerata</taxon>
        <taxon>Arachnida</taxon>
        <taxon>Araneae</taxon>
        <taxon>Araneomorphae</taxon>
        <taxon>Entelegynae</taxon>
        <taxon>Araneoidea</taxon>
        <taxon>Araneidae</taxon>
        <taxon>Caerostris</taxon>
    </lineage>
</organism>
<evidence type="ECO:0000313" key="1">
    <source>
        <dbReference type="EMBL" id="GIX69727.1"/>
    </source>
</evidence>
<sequence length="100" mass="11656">MKNQHTSLFAPCYRTKSNSSIISLRSRRFRFYKKIRIEEENRHFLQFRVAAASDVTAGETSLTSAFRRTSVDALSAVSQHPVCTIETYERYKFCNFSFDT</sequence>
<keyword evidence="2" id="KW-1185">Reference proteome</keyword>
<dbReference type="Proteomes" id="UP001054945">
    <property type="component" value="Unassembled WGS sequence"/>
</dbReference>
<dbReference type="EMBL" id="BPLR01002077">
    <property type="protein sequence ID" value="GIX69727.1"/>
    <property type="molecule type" value="Genomic_DNA"/>
</dbReference>
<gene>
    <name evidence="1" type="ORF">CEXT_62321</name>
</gene>
<evidence type="ECO:0000313" key="2">
    <source>
        <dbReference type="Proteomes" id="UP001054945"/>
    </source>
</evidence>
<comment type="caution">
    <text evidence="1">The sequence shown here is derived from an EMBL/GenBank/DDBJ whole genome shotgun (WGS) entry which is preliminary data.</text>
</comment>
<reference evidence="1 2" key="1">
    <citation type="submission" date="2021-06" db="EMBL/GenBank/DDBJ databases">
        <title>Caerostris extrusa draft genome.</title>
        <authorList>
            <person name="Kono N."/>
            <person name="Arakawa K."/>
        </authorList>
    </citation>
    <scope>NUCLEOTIDE SEQUENCE [LARGE SCALE GENOMIC DNA]</scope>
</reference>
<proteinExistence type="predicted"/>
<accession>A0AAV4MB78</accession>
<dbReference type="AlphaFoldDB" id="A0AAV4MB78"/>